<keyword evidence="2" id="KW-1185">Reference proteome</keyword>
<organism evidence="1 2">
    <name type="scientific">Ahrensia kielensis</name>
    <dbReference type="NCBI Taxonomy" id="76980"/>
    <lineage>
        <taxon>Bacteria</taxon>
        <taxon>Pseudomonadati</taxon>
        <taxon>Pseudomonadota</taxon>
        <taxon>Alphaproteobacteria</taxon>
        <taxon>Hyphomicrobiales</taxon>
        <taxon>Ahrensiaceae</taxon>
        <taxon>Ahrensia</taxon>
    </lineage>
</organism>
<comment type="caution">
    <text evidence="1">The sequence shown here is derived from an EMBL/GenBank/DDBJ whole genome shotgun (WGS) entry which is preliminary data.</text>
</comment>
<dbReference type="RefSeq" id="WP_018690256.1">
    <property type="nucleotide sequence ID" value="NZ_JBBMQO010000007.1"/>
</dbReference>
<name>A0ABU9T913_9HYPH</name>
<accession>A0ABU9T913</accession>
<proteinExistence type="predicted"/>
<dbReference type="Proteomes" id="UP001477870">
    <property type="component" value="Unassembled WGS sequence"/>
</dbReference>
<evidence type="ECO:0000313" key="1">
    <source>
        <dbReference type="EMBL" id="MEM5502624.1"/>
    </source>
</evidence>
<reference evidence="1 2" key="1">
    <citation type="submission" date="2024-03" db="EMBL/GenBank/DDBJ databases">
        <title>Community enrichment and isolation of bacterial strains for fucoidan degradation.</title>
        <authorList>
            <person name="Sichert A."/>
        </authorList>
    </citation>
    <scope>NUCLEOTIDE SEQUENCE [LARGE SCALE GENOMIC DNA]</scope>
    <source>
        <strain evidence="1 2">AS62</strain>
    </source>
</reference>
<protein>
    <submittedName>
        <fullName evidence="1">Uncharacterized protein</fullName>
    </submittedName>
</protein>
<sequence>MASPLTVDSLDMIHSSFEQRTAGQLPLRKRIAQQIRTLGPNMPVRGDVSPRSISPLY</sequence>
<evidence type="ECO:0000313" key="2">
    <source>
        <dbReference type="Proteomes" id="UP001477870"/>
    </source>
</evidence>
<gene>
    <name evidence="1" type="ORF">WNY59_13595</name>
</gene>
<dbReference type="EMBL" id="JBBMQO010000007">
    <property type="protein sequence ID" value="MEM5502624.1"/>
    <property type="molecule type" value="Genomic_DNA"/>
</dbReference>